<dbReference type="RefSeq" id="XP_029642554.1">
    <property type="nucleotide sequence ID" value="XM_029786694.2"/>
</dbReference>
<dbReference type="SMART" id="SM00449">
    <property type="entry name" value="SPRY"/>
    <property type="match status" value="1"/>
</dbReference>
<keyword evidence="2 4" id="KW-0863">Zinc-finger</keyword>
<dbReference type="GO" id="GO:0005737">
    <property type="term" value="C:cytoplasm"/>
    <property type="evidence" value="ECO:0007669"/>
    <property type="project" value="TreeGrafter"/>
</dbReference>
<dbReference type="Gene3D" id="3.30.40.10">
    <property type="entry name" value="Zinc/RING finger domain, C3HC4 (zinc finger)"/>
    <property type="match status" value="1"/>
</dbReference>
<dbReference type="Pfam" id="PF00622">
    <property type="entry name" value="SPRY"/>
    <property type="match status" value="1"/>
</dbReference>
<dbReference type="InterPro" id="IPR057987">
    <property type="entry name" value="TPR_RNF123/RKP"/>
</dbReference>
<dbReference type="PROSITE" id="PS50089">
    <property type="entry name" value="ZF_RING_2"/>
    <property type="match status" value="1"/>
</dbReference>
<evidence type="ECO:0000256" key="6">
    <source>
        <dbReference type="SAM" id="MobiDB-lite"/>
    </source>
</evidence>
<keyword evidence="1" id="KW-0479">Metal-binding</keyword>
<proteinExistence type="predicted"/>
<dbReference type="AlphaFoldDB" id="A0A6P7SWE8"/>
<evidence type="ECO:0000256" key="2">
    <source>
        <dbReference type="ARBA" id="ARBA00022771"/>
    </source>
</evidence>
<dbReference type="GO" id="GO:0004842">
    <property type="term" value="F:ubiquitin-protein transferase activity"/>
    <property type="evidence" value="ECO:0007669"/>
    <property type="project" value="InterPro"/>
</dbReference>
<sequence>MADSNKNPGTADGCCSSAIPKKSNNRDPPHYQKQARSSMDPQTYQLIEHVLVDQSLPAEARIVAPEKSLTLFNLQEYIDRTLDAVVTAEKAAEVSTTEGRLGCSEVLFENSGSARTLAVEPDRLGVSSLSNFSSIRANCCVYKGKWIYELMLGSKGVMQVGWCTINCQFFQENGVGDTTDSYAYDGNRLCKWNVKTQRYGESWLTGDVISCAIDCDKGTITFFRNGKCLGEAFNNVRCGPGYAYFPAVSLSMSENVRANFGAIPLRYQVEGYKPLQDPPHLDLVQAQILFCYLENLLPVMVEEESERKSWSAEKKDLQPPALGDTRSRQCNLLLVAAHLFNKLATLLKSAYIVEACLLRFMLKVCDAESCLSEQPYISKLLDTMWTLMQDFELKACLENLIITLLTAYRFSPITADFKYPRMYLSLTLAILKHSQTRHHLLSHVLFDKIKFPVFLHIKPPDDKGLIEIVPTVWWPKVKEEGTVLQPQTHKEEEDKQAYLVSCEQLKNKIEEIERLQVEMLKVLLIHDDKKEPQGKTSRDLFLEKFRAFLKENAGTRLHPINTCPLPVSLCFFHRLIQALRYYWDFYAQQDTVKFLPSSEAYMPICEFKKPGRDNLDFQRCGGLLSHLQRTLSDGEGSKTKKGHKSDGNSGSCLYFCCSGSRSNSNDCLESSVDPSCAEIPGDATLTELLDGVVTLYHIATHKQLGKMSALRDNMNEFINSLIDTEEKLAKCPDDAQEIKYELERAKSVFEEKISELGRQMAWVIAVIYSKTKQIDVAWIFRVVLKTIEKASAHEIPFQFLPEFYVDTCINSYNALKNYFHPTANFFDIPDNFDLSHKFALFLTRHFSDNRIVNSDLRDNITQALACFACFPYSLEVLEDLPLESKKSMMHYLTAPYDNRSWAQTNWILVRIWKGCGFGYRYTHLPHLVPSKLQTTELGVASLQKPCPSKVFQDLLSEMLREDRERAIRFLDTMLSQLNWSFSEFIAIMQQIQQVVSKTEPWFIDTRQLKFCATCFQITISLLRVVEMIVSISPEFFTDYSKSSSELLLTRLIQLLCQILNRIATRNGMFENVISLPLPGMEVVTHYPIVAATVGILIRLILSSKDPERRDSRVCNVLLSEPLFQINSLNFLLGQDECAEIDVTTYKKQFNLREISQVNSEEIKQVEDLIEYLQNEIDNKSKQQKSLKDEDVCAICYANPISVIFDPCGHKSCRNCITYQMMNKKECFYCMTPVTSVRDIESNDVDVTSTAAAAAGKVKPSSNNNTEDK</sequence>
<dbReference type="InterPro" id="IPR003877">
    <property type="entry name" value="SPRY_dom"/>
</dbReference>
<dbReference type="InterPro" id="IPR013320">
    <property type="entry name" value="ConA-like_dom_sf"/>
</dbReference>
<dbReference type="PROSITE" id="PS50188">
    <property type="entry name" value="B302_SPRY"/>
    <property type="match status" value="1"/>
</dbReference>
<dbReference type="SUPFAM" id="SSF57850">
    <property type="entry name" value="RING/U-box"/>
    <property type="match status" value="1"/>
</dbReference>
<evidence type="ECO:0000256" key="1">
    <source>
        <dbReference type="ARBA" id="ARBA00022723"/>
    </source>
</evidence>
<dbReference type="InterPro" id="IPR045129">
    <property type="entry name" value="RNF123/RKP/RSPRY1"/>
</dbReference>
<evidence type="ECO:0000259" key="8">
    <source>
        <dbReference type="PROSITE" id="PS50188"/>
    </source>
</evidence>
<evidence type="ECO:0000259" key="7">
    <source>
        <dbReference type="PROSITE" id="PS50089"/>
    </source>
</evidence>
<dbReference type="Pfam" id="PF13920">
    <property type="entry name" value="zf-C3HC4_3"/>
    <property type="match status" value="1"/>
</dbReference>
<protein>
    <submittedName>
        <fullName evidence="10">E3 ubiquitin-protein ligase RNF123 isoform X1</fullName>
    </submittedName>
</protein>
<evidence type="ECO:0000313" key="10">
    <source>
        <dbReference type="RefSeq" id="XP_029642554.1"/>
    </source>
</evidence>
<accession>A0A6P7SWE8</accession>
<dbReference type="GO" id="GO:0051603">
    <property type="term" value="P:proteolysis involved in protein catabolic process"/>
    <property type="evidence" value="ECO:0007669"/>
    <property type="project" value="TreeGrafter"/>
</dbReference>
<dbReference type="InterPro" id="IPR043136">
    <property type="entry name" value="B30.2/SPRY_sf"/>
</dbReference>
<keyword evidence="3" id="KW-0862">Zinc</keyword>
<feature type="domain" description="RING-type" evidence="7">
    <location>
        <begin position="1192"/>
        <end position="1229"/>
    </location>
</feature>
<evidence type="ECO:0000256" key="4">
    <source>
        <dbReference type="PROSITE-ProRule" id="PRU00175"/>
    </source>
</evidence>
<evidence type="ECO:0000313" key="9">
    <source>
        <dbReference type="Proteomes" id="UP000515154"/>
    </source>
</evidence>
<dbReference type="Pfam" id="PF25576">
    <property type="entry name" value="TPR_RNF123"/>
    <property type="match status" value="1"/>
</dbReference>
<dbReference type="InterPro" id="IPR013083">
    <property type="entry name" value="Znf_RING/FYVE/PHD"/>
</dbReference>
<dbReference type="InterPro" id="IPR001841">
    <property type="entry name" value="Znf_RING"/>
</dbReference>
<reference evidence="10" key="1">
    <citation type="submission" date="2025-08" db="UniProtKB">
        <authorList>
            <consortium name="RefSeq"/>
        </authorList>
    </citation>
    <scope>IDENTIFICATION</scope>
</reference>
<evidence type="ECO:0000256" key="5">
    <source>
        <dbReference type="SAM" id="Coils"/>
    </source>
</evidence>
<dbReference type="Gene3D" id="2.60.120.920">
    <property type="match status" value="1"/>
</dbReference>
<evidence type="ECO:0000256" key="3">
    <source>
        <dbReference type="ARBA" id="ARBA00022833"/>
    </source>
</evidence>
<dbReference type="SUPFAM" id="SSF49899">
    <property type="entry name" value="Concanavalin A-like lectins/glucanases"/>
    <property type="match status" value="1"/>
</dbReference>
<dbReference type="PANTHER" id="PTHR13363:SF5">
    <property type="entry name" value="E3 UBIQUITIN-PROTEIN LIGASE RNF123"/>
    <property type="match status" value="1"/>
</dbReference>
<organism evidence="9 10">
    <name type="scientific">Octopus sinensis</name>
    <name type="common">East Asian common octopus</name>
    <dbReference type="NCBI Taxonomy" id="2607531"/>
    <lineage>
        <taxon>Eukaryota</taxon>
        <taxon>Metazoa</taxon>
        <taxon>Spiralia</taxon>
        <taxon>Lophotrochozoa</taxon>
        <taxon>Mollusca</taxon>
        <taxon>Cephalopoda</taxon>
        <taxon>Coleoidea</taxon>
        <taxon>Octopodiformes</taxon>
        <taxon>Octopoda</taxon>
        <taxon>Incirrata</taxon>
        <taxon>Octopodidae</taxon>
        <taxon>Octopus</taxon>
    </lineage>
</organism>
<feature type="region of interest" description="Disordered" evidence="6">
    <location>
        <begin position="1"/>
        <end position="39"/>
    </location>
</feature>
<dbReference type="InterPro" id="IPR001870">
    <property type="entry name" value="B30.2/SPRY"/>
</dbReference>
<dbReference type="Proteomes" id="UP000515154">
    <property type="component" value="Linkage group LG1"/>
</dbReference>
<keyword evidence="9" id="KW-1185">Reference proteome</keyword>
<gene>
    <name evidence="10" type="primary">LOC115217094</name>
</gene>
<keyword evidence="5" id="KW-0175">Coiled coil</keyword>
<dbReference type="KEGG" id="osn:115217094"/>
<name>A0A6P7SWE8_9MOLL</name>
<feature type="coiled-coil region" evidence="5">
    <location>
        <begin position="495"/>
        <end position="522"/>
    </location>
</feature>
<dbReference type="PANTHER" id="PTHR13363">
    <property type="entry name" value="RING FINGER AND SRY DOMAIN-CONTAINING"/>
    <property type="match status" value="1"/>
</dbReference>
<dbReference type="GO" id="GO:0008270">
    <property type="term" value="F:zinc ion binding"/>
    <property type="evidence" value="ECO:0007669"/>
    <property type="project" value="UniProtKB-KW"/>
</dbReference>
<dbReference type="SMART" id="SM00184">
    <property type="entry name" value="RING"/>
    <property type="match status" value="1"/>
</dbReference>
<dbReference type="CDD" id="cd16541">
    <property type="entry name" value="RING-HC_RNF123"/>
    <property type="match status" value="1"/>
</dbReference>
<feature type="domain" description="B30.2/SPRY" evidence="8">
    <location>
        <begin position="86"/>
        <end position="265"/>
    </location>
</feature>
<feature type="coiled-coil region" evidence="5">
    <location>
        <begin position="1162"/>
        <end position="1189"/>
    </location>
</feature>